<proteinExistence type="predicted"/>
<dbReference type="Pfam" id="PF00076">
    <property type="entry name" value="RRM_1"/>
    <property type="match status" value="1"/>
</dbReference>
<accession>A6GEZ0</accession>
<dbReference type="InterPro" id="IPR000504">
    <property type="entry name" value="RRM_dom"/>
</dbReference>
<dbReference type="RefSeq" id="WP_006975280.1">
    <property type="nucleotide sequence ID" value="NZ_ABCS01000087.1"/>
</dbReference>
<dbReference type="SMART" id="SM00360">
    <property type="entry name" value="RRM"/>
    <property type="match status" value="1"/>
</dbReference>
<dbReference type="PANTHER" id="PTHR48025:SF1">
    <property type="entry name" value="RRM DOMAIN-CONTAINING PROTEIN"/>
    <property type="match status" value="1"/>
</dbReference>
<keyword evidence="1" id="KW-0694">RNA-binding</keyword>
<feature type="domain" description="RRM" evidence="2">
    <location>
        <begin position="4"/>
        <end position="80"/>
    </location>
</feature>
<dbReference type="STRING" id="391625.PPSIR1_29011"/>
<dbReference type="SUPFAM" id="SSF54928">
    <property type="entry name" value="RNA-binding domain, RBD"/>
    <property type="match status" value="1"/>
</dbReference>
<dbReference type="InterPro" id="IPR035979">
    <property type="entry name" value="RBD_domain_sf"/>
</dbReference>
<dbReference type="GO" id="GO:0003723">
    <property type="term" value="F:RNA binding"/>
    <property type="evidence" value="ECO:0007669"/>
    <property type="project" value="UniProtKB-KW"/>
</dbReference>
<dbReference type="Proteomes" id="UP000005801">
    <property type="component" value="Unassembled WGS sequence"/>
</dbReference>
<name>A6GEZ0_9BACT</name>
<organism evidence="3 4">
    <name type="scientific">Plesiocystis pacifica SIR-1</name>
    <dbReference type="NCBI Taxonomy" id="391625"/>
    <lineage>
        <taxon>Bacteria</taxon>
        <taxon>Pseudomonadati</taxon>
        <taxon>Myxococcota</taxon>
        <taxon>Polyangia</taxon>
        <taxon>Nannocystales</taxon>
        <taxon>Nannocystaceae</taxon>
        <taxon>Plesiocystis</taxon>
    </lineage>
</organism>
<dbReference type="EMBL" id="ABCS01000087">
    <property type="protein sequence ID" value="EDM75582.1"/>
    <property type="molecule type" value="Genomic_DNA"/>
</dbReference>
<keyword evidence="4" id="KW-1185">Reference proteome</keyword>
<gene>
    <name evidence="3" type="ORF">PPSIR1_29011</name>
</gene>
<dbReference type="InterPro" id="IPR012677">
    <property type="entry name" value="Nucleotide-bd_a/b_plait_sf"/>
</dbReference>
<dbReference type="InterPro" id="IPR050502">
    <property type="entry name" value="Euk_RNA-bind_prot"/>
</dbReference>
<dbReference type="OrthoDB" id="5520276at2"/>
<sequence>MPRTTLYIGGLQAAADDASVRGLVGDFGAISEIRLATRDNGECRGFAYVTFESDLDAAKARVALDGRTVSGQLLRVAVAT</sequence>
<evidence type="ECO:0000256" key="1">
    <source>
        <dbReference type="ARBA" id="ARBA00022884"/>
    </source>
</evidence>
<evidence type="ECO:0000259" key="2">
    <source>
        <dbReference type="PROSITE" id="PS50102"/>
    </source>
</evidence>
<dbReference type="CDD" id="cd00590">
    <property type="entry name" value="RRM_SF"/>
    <property type="match status" value="1"/>
</dbReference>
<dbReference type="Gene3D" id="3.30.70.330">
    <property type="match status" value="1"/>
</dbReference>
<evidence type="ECO:0000313" key="4">
    <source>
        <dbReference type="Proteomes" id="UP000005801"/>
    </source>
</evidence>
<dbReference type="AlphaFoldDB" id="A6GEZ0"/>
<evidence type="ECO:0000313" key="3">
    <source>
        <dbReference type="EMBL" id="EDM75582.1"/>
    </source>
</evidence>
<protein>
    <recommendedName>
        <fullName evidence="2">RRM domain-containing protein</fullName>
    </recommendedName>
</protein>
<dbReference type="PROSITE" id="PS50102">
    <property type="entry name" value="RRM"/>
    <property type="match status" value="1"/>
</dbReference>
<dbReference type="PANTHER" id="PTHR48025">
    <property type="entry name" value="OS02G0815200 PROTEIN"/>
    <property type="match status" value="1"/>
</dbReference>
<comment type="caution">
    <text evidence="3">The sequence shown here is derived from an EMBL/GenBank/DDBJ whole genome shotgun (WGS) entry which is preliminary data.</text>
</comment>
<reference evidence="3 4" key="1">
    <citation type="submission" date="2007-06" db="EMBL/GenBank/DDBJ databases">
        <authorList>
            <person name="Shimkets L."/>
            <person name="Ferriera S."/>
            <person name="Johnson J."/>
            <person name="Kravitz S."/>
            <person name="Beeson K."/>
            <person name="Sutton G."/>
            <person name="Rogers Y.-H."/>
            <person name="Friedman R."/>
            <person name="Frazier M."/>
            <person name="Venter J.C."/>
        </authorList>
    </citation>
    <scope>NUCLEOTIDE SEQUENCE [LARGE SCALE GENOMIC DNA]</scope>
    <source>
        <strain evidence="3 4">SIR-1</strain>
    </source>
</reference>